<dbReference type="InterPro" id="IPR008570">
    <property type="entry name" value="ESCRT-II_cplx_Vps25-sub"/>
</dbReference>
<dbReference type="Pfam" id="PF05871">
    <property type="entry name" value="ESCRT-II"/>
    <property type="match status" value="1"/>
</dbReference>
<dbReference type="GO" id="GO:0016236">
    <property type="term" value="P:macroautophagy"/>
    <property type="evidence" value="ECO:0007669"/>
    <property type="project" value="UniProtKB-ARBA"/>
</dbReference>
<evidence type="ECO:0000256" key="5">
    <source>
        <dbReference type="ARBA" id="ARBA00022490"/>
    </source>
</evidence>
<evidence type="ECO:0000256" key="7">
    <source>
        <dbReference type="ARBA" id="ARBA00030094"/>
    </source>
</evidence>
<dbReference type="InterPro" id="IPR036390">
    <property type="entry name" value="WH_DNA-bd_sf"/>
</dbReference>
<comment type="similarity">
    <text evidence="2">Belongs to the VPS25 family.</text>
</comment>
<evidence type="ECO:0000313" key="9">
    <source>
        <dbReference type="Proteomes" id="UP000192927"/>
    </source>
</evidence>
<evidence type="ECO:0000256" key="1">
    <source>
        <dbReference type="ARBA" id="ARBA00004496"/>
    </source>
</evidence>
<comment type="subcellular location">
    <subcellularLocation>
        <location evidence="1">Cytoplasm</location>
    </subcellularLocation>
</comment>
<dbReference type="GO" id="GO:0042803">
    <property type="term" value="F:protein homodimerization activity"/>
    <property type="evidence" value="ECO:0007669"/>
    <property type="project" value="TreeGrafter"/>
</dbReference>
<dbReference type="PANTHER" id="PTHR13149:SF0">
    <property type="entry name" value="VACUOLAR PROTEIN-SORTING-ASSOCIATED PROTEIN 25"/>
    <property type="match status" value="1"/>
</dbReference>
<dbReference type="GO" id="GO:0005198">
    <property type="term" value="F:structural molecule activity"/>
    <property type="evidence" value="ECO:0007669"/>
    <property type="project" value="TreeGrafter"/>
</dbReference>
<accession>A0A1W5D388</accession>
<dbReference type="InterPro" id="IPR014041">
    <property type="entry name" value="ESCRT-II_cplx_Vps25-sub_N"/>
</dbReference>
<dbReference type="EMBL" id="FWEW01001596">
    <property type="protein sequence ID" value="SLM37422.1"/>
    <property type="molecule type" value="Genomic_DNA"/>
</dbReference>
<evidence type="ECO:0000256" key="6">
    <source>
        <dbReference type="ARBA" id="ARBA00022927"/>
    </source>
</evidence>
<protein>
    <recommendedName>
        <fullName evidence="3">Vacuolar protein-sorting-associated protein 25</fullName>
    </recommendedName>
    <alternativeName>
        <fullName evidence="7">ESCRT-II complex subunit VPS25</fullName>
    </alternativeName>
</protein>
<evidence type="ECO:0000256" key="4">
    <source>
        <dbReference type="ARBA" id="ARBA00022448"/>
    </source>
</evidence>
<dbReference type="Gene3D" id="1.10.10.570">
    <property type="entry name" value="Winged helix' DNA-binding domain. Chain C. Domain 1"/>
    <property type="match status" value="1"/>
</dbReference>
<dbReference type="PANTHER" id="PTHR13149">
    <property type="entry name" value="VACUOLAR PROTEIN SORTING-ASSOCIATED PROTEIN VPS25"/>
    <property type="match status" value="1"/>
</dbReference>
<keyword evidence="4" id="KW-0813">Transport</keyword>
<dbReference type="AlphaFoldDB" id="A0A1W5D388"/>
<dbReference type="GO" id="GO:0043328">
    <property type="term" value="P:protein transport to vacuole involved in ubiquitin-dependent protein catabolic process via the multivesicular body sorting pathway"/>
    <property type="evidence" value="ECO:0007669"/>
    <property type="project" value="TreeGrafter"/>
</dbReference>
<organism evidence="8 9">
    <name type="scientific">Lasallia pustulata</name>
    <dbReference type="NCBI Taxonomy" id="136370"/>
    <lineage>
        <taxon>Eukaryota</taxon>
        <taxon>Fungi</taxon>
        <taxon>Dikarya</taxon>
        <taxon>Ascomycota</taxon>
        <taxon>Pezizomycotina</taxon>
        <taxon>Lecanoromycetes</taxon>
        <taxon>OSLEUM clade</taxon>
        <taxon>Umbilicariomycetidae</taxon>
        <taxon>Umbilicariales</taxon>
        <taxon>Umbilicariaceae</taxon>
        <taxon>Lasallia</taxon>
    </lineage>
</organism>
<dbReference type="GO" id="GO:0003677">
    <property type="term" value="F:DNA binding"/>
    <property type="evidence" value="ECO:0007669"/>
    <property type="project" value="UniProtKB-KW"/>
</dbReference>
<dbReference type="FunFam" id="1.10.10.570:FF:000003">
    <property type="entry name" value="Vacuolar protein-sorting-associated protein 25"/>
    <property type="match status" value="1"/>
</dbReference>
<keyword evidence="6" id="KW-0653">Protein transport</keyword>
<dbReference type="Proteomes" id="UP000192927">
    <property type="component" value="Unassembled WGS sequence"/>
</dbReference>
<dbReference type="SUPFAM" id="SSF46785">
    <property type="entry name" value="Winged helix' DNA-binding domain"/>
    <property type="match status" value="2"/>
</dbReference>
<evidence type="ECO:0000313" key="8">
    <source>
        <dbReference type="EMBL" id="SLM37422.1"/>
    </source>
</evidence>
<proteinExistence type="inferred from homology"/>
<keyword evidence="8" id="KW-0238">DNA-binding</keyword>
<keyword evidence="5" id="KW-0963">Cytoplasm</keyword>
<keyword evidence="9" id="KW-1185">Reference proteome</keyword>
<dbReference type="FunFam" id="1.10.10.10:FF:000141">
    <property type="entry name" value="vacuolar protein-sorting-associated protein 25"/>
    <property type="match status" value="1"/>
</dbReference>
<dbReference type="Gene3D" id="1.10.10.10">
    <property type="entry name" value="Winged helix-like DNA-binding domain superfamily/Winged helix DNA-binding domain"/>
    <property type="match status" value="1"/>
</dbReference>
<sequence length="190" mass="22479">MSKRVTNDSQSLYYKYPRSYFFPPFFTLQPNTTTRNAQFEKWSSFILSYCRHHRIWRLSIIDGLDMPLFHNSELRKRLSLHDAREVVDWMTRQEGSERAEWIGKEGEKSVAWIYWRRPEEWAEVLGDWVEETGQKNTVLTLYELTEGDSTLSAEFHSMEPAILQKSLNVLVKRGKAQVFGSEDQQGVKFF</sequence>
<evidence type="ECO:0000256" key="2">
    <source>
        <dbReference type="ARBA" id="ARBA00009674"/>
    </source>
</evidence>
<evidence type="ECO:0000256" key="3">
    <source>
        <dbReference type="ARBA" id="ARBA00017934"/>
    </source>
</evidence>
<reference evidence="9" key="1">
    <citation type="submission" date="2017-03" db="EMBL/GenBank/DDBJ databases">
        <authorList>
            <person name="Sharma R."/>
            <person name="Thines M."/>
        </authorList>
    </citation>
    <scope>NUCLEOTIDE SEQUENCE [LARGE SCALE GENOMIC DNA]</scope>
</reference>
<dbReference type="GO" id="GO:0000814">
    <property type="term" value="C:ESCRT II complex"/>
    <property type="evidence" value="ECO:0007669"/>
    <property type="project" value="InterPro"/>
</dbReference>
<name>A0A1W5D388_9LECA</name>
<dbReference type="InterPro" id="IPR036388">
    <property type="entry name" value="WH-like_DNA-bd_sf"/>
</dbReference>